<dbReference type="PANTHER" id="PTHR15071">
    <property type="entry name" value="MANNOSE-6-PHOSPHATE RECEPTOR FAMILY MEMBER"/>
    <property type="match status" value="1"/>
</dbReference>
<feature type="transmembrane region" description="Helical" evidence="9">
    <location>
        <begin position="207"/>
        <end position="226"/>
    </location>
</feature>
<comment type="subcellular location">
    <subcellularLocation>
        <location evidence="1">Endomembrane system</location>
    </subcellularLocation>
</comment>
<dbReference type="InterPro" id="IPR044865">
    <property type="entry name" value="MRH_dom"/>
</dbReference>
<evidence type="ECO:0000256" key="3">
    <source>
        <dbReference type="ARBA" id="ARBA00022692"/>
    </source>
</evidence>
<comment type="caution">
    <text evidence="12">The sequence shown here is derived from an EMBL/GenBank/DDBJ whole genome shotgun (WGS) entry which is preliminary data.</text>
</comment>
<reference evidence="13" key="1">
    <citation type="submission" date="2017-02" db="EMBL/GenBank/DDBJ databases">
        <authorList>
            <person name="Tafer H."/>
            <person name="Lopandic K."/>
        </authorList>
    </citation>
    <scope>NUCLEOTIDE SEQUENCE [LARGE SCALE GENOMIC DNA]</scope>
    <source>
        <strain evidence="13">CBS 366.77</strain>
    </source>
</reference>
<organism evidence="12 13">
    <name type="scientific">Aspergillus sclerotialis</name>
    <dbReference type="NCBI Taxonomy" id="2070753"/>
    <lineage>
        <taxon>Eukaryota</taxon>
        <taxon>Fungi</taxon>
        <taxon>Dikarya</taxon>
        <taxon>Ascomycota</taxon>
        <taxon>Pezizomycotina</taxon>
        <taxon>Eurotiomycetes</taxon>
        <taxon>Eurotiomycetidae</taxon>
        <taxon>Eurotiales</taxon>
        <taxon>Aspergillaceae</taxon>
        <taxon>Aspergillus</taxon>
        <taxon>Aspergillus subgen. Polypaecilum</taxon>
    </lineage>
</organism>
<proteinExistence type="predicted"/>
<evidence type="ECO:0000256" key="6">
    <source>
        <dbReference type="ARBA" id="ARBA00023136"/>
    </source>
</evidence>
<protein>
    <submittedName>
        <fullName evidence="12">Vacuolar sorting receptor</fullName>
    </submittedName>
</protein>
<keyword evidence="2" id="KW-0813">Transport</keyword>
<keyword evidence="6 9" id="KW-0472">Membrane</keyword>
<keyword evidence="13" id="KW-1185">Reference proteome</keyword>
<accession>A0A3A2Z7D8</accession>
<evidence type="ECO:0000313" key="13">
    <source>
        <dbReference type="Proteomes" id="UP000266188"/>
    </source>
</evidence>
<dbReference type="GO" id="GO:0000139">
    <property type="term" value="C:Golgi membrane"/>
    <property type="evidence" value="ECO:0007669"/>
    <property type="project" value="UniProtKB-SubCell"/>
</dbReference>
<evidence type="ECO:0000256" key="7">
    <source>
        <dbReference type="ARBA" id="ARBA00023157"/>
    </source>
</evidence>
<dbReference type="SUPFAM" id="SSF50911">
    <property type="entry name" value="Mannose 6-phosphate receptor domain"/>
    <property type="match status" value="1"/>
</dbReference>
<dbReference type="FunFam" id="2.70.130.10:FF:000024">
    <property type="entry name" value="Putative vacuolar sorting receptor"/>
    <property type="match status" value="1"/>
</dbReference>
<evidence type="ECO:0000256" key="8">
    <source>
        <dbReference type="ARBA" id="ARBA00023180"/>
    </source>
</evidence>
<dbReference type="GO" id="GO:0005770">
    <property type="term" value="C:late endosome"/>
    <property type="evidence" value="ECO:0007669"/>
    <property type="project" value="TreeGrafter"/>
</dbReference>
<evidence type="ECO:0000313" key="12">
    <source>
        <dbReference type="EMBL" id="RJE19022.1"/>
    </source>
</evidence>
<dbReference type="InterPro" id="IPR009011">
    <property type="entry name" value="Man6P_isomerase_rcpt-bd_dom_sf"/>
</dbReference>
<evidence type="ECO:0000256" key="5">
    <source>
        <dbReference type="ARBA" id="ARBA00022989"/>
    </source>
</evidence>
<gene>
    <name evidence="12" type="ORF">PHISCL_08635</name>
</gene>
<dbReference type="PANTHER" id="PTHR15071:SF0">
    <property type="entry name" value="MANNOSE 6-PHOSPHATE RECEPTOR-LIKE PROTEIN 1"/>
    <property type="match status" value="1"/>
</dbReference>
<dbReference type="InterPro" id="IPR028927">
    <property type="entry name" value="Man-6-P_rcpt"/>
</dbReference>
<keyword evidence="5 9" id="KW-1133">Transmembrane helix</keyword>
<dbReference type="Proteomes" id="UP000266188">
    <property type="component" value="Unassembled WGS sequence"/>
</dbReference>
<dbReference type="PROSITE" id="PS51914">
    <property type="entry name" value="MRH"/>
    <property type="match status" value="1"/>
</dbReference>
<keyword evidence="7" id="KW-1015">Disulfide bond</keyword>
<dbReference type="GO" id="GO:0007034">
    <property type="term" value="P:vacuolar transport"/>
    <property type="evidence" value="ECO:0007669"/>
    <property type="project" value="TreeGrafter"/>
</dbReference>
<keyword evidence="12" id="KW-0675">Receptor</keyword>
<keyword evidence="3 9" id="KW-0812">Transmembrane</keyword>
<evidence type="ECO:0000259" key="11">
    <source>
        <dbReference type="PROSITE" id="PS51914"/>
    </source>
</evidence>
<dbReference type="STRING" id="2070753.A0A3A2Z7D8"/>
<dbReference type="Gene3D" id="2.70.130.10">
    <property type="entry name" value="Mannose-6-phosphate receptor binding domain"/>
    <property type="match status" value="1"/>
</dbReference>
<keyword evidence="4 10" id="KW-0732">Signal</keyword>
<evidence type="ECO:0000256" key="4">
    <source>
        <dbReference type="ARBA" id="ARBA00022729"/>
    </source>
</evidence>
<evidence type="ECO:0000256" key="10">
    <source>
        <dbReference type="SAM" id="SignalP"/>
    </source>
</evidence>
<evidence type="ECO:0000256" key="9">
    <source>
        <dbReference type="SAM" id="Phobius"/>
    </source>
</evidence>
<feature type="signal peptide" evidence="10">
    <location>
        <begin position="1"/>
        <end position="22"/>
    </location>
</feature>
<dbReference type="EMBL" id="MVGC01000460">
    <property type="protein sequence ID" value="RJE19022.1"/>
    <property type="molecule type" value="Genomic_DNA"/>
</dbReference>
<evidence type="ECO:0000256" key="1">
    <source>
        <dbReference type="ARBA" id="ARBA00004308"/>
    </source>
</evidence>
<dbReference type="OrthoDB" id="4504960at2759"/>
<keyword evidence="8" id="KW-0325">Glycoprotein</keyword>
<evidence type="ECO:0000256" key="2">
    <source>
        <dbReference type="ARBA" id="ARBA00022448"/>
    </source>
</evidence>
<dbReference type="AlphaFoldDB" id="A0A3A2Z7D8"/>
<feature type="chain" id="PRO_5017361701" evidence="10">
    <location>
        <begin position="23"/>
        <end position="298"/>
    </location>
</feature>
<sequence>MKLSRSPLQFLLLLSSLLPVQAASEDPPSKDTLSSCVARSPTTGLYYDLNPISLSPPELKDGEKVYKGARDVSWHSKGHDYPANFTINICSSVLEDVEDVVGIESERWQNVSAYYEMDGKIYSIGQEASEPFFRGRKLVLNYTDGSPCPDELHNKSTLISFLCDHDAVVSQPIVSFVGTMDSCTYYFEIRSSAACGGMAPGPNGDGLGPAGVFGVIALIAVAAYLIGGCAYQRTVMHQRGWRQCPNFSLWAGMFDFIKVSILALIPFRSSPRKSRSRHRDLWSYKERSQARLPVSRMD</sequence>
<feature type="domain" description="MRH" evidence="11">
    <location>
        <begin position="34"/>
        <end position="197"/>
    </location>
</feature>
<name>A0A3A2Z7D8_9EURO</name>
<dbReference type="Pfam" id="PF02157">
    <property type="entry name" value="Man-6-P_recep"/>
    <property type="match status" value="1"/>
</dbReference>
<dbReference type="GO" id="GO:0010008">
    <property type="term" value="C:endosome membrane"/>
    <property type="evidence" value="ECO:0007669"/>
    <property type="project" value="UniProtKB-SubCell"/>
</dbReference>